<dbReference type="SUPFAM" id="SSF50965">
    <property type="entry name" value="Galactose oxidase, central domain"/>
    <property type="match status" value="1"/>
</dbReference>
<dbReference type="Pfam" id="PF00646">
    <property type="entry name" value="F-box"/>
    <property type="match status" value="1"/>
</dbReference>
<proteinExistence type="predicted"/>
<dbReference type="InterPro" id="IPR017451">
    <property type="entry name" value="F-box-assoc_interact_dom"/>
</dbReference>
<dbReference type="PROSITE" id="PS50181">
    <property type="entry name" value="FBOX"/>
    <property type="match status" value="1"/>
</dbReference>
<accession>A0AAD4JI38</accession>
<sequence length="398" mass="45198">MGAAGSKLPAQESSSCFIPPEIVEEILLNLPLKSLLRFSTVSKSWKSMIFDLGFITRHRTRAALPGRERVLISHEPSGYLTPAASTFPLSSISSNEAVDDAATPLIFPFLIHNFSSDIRLLASCGELRCVKHKRSYFLWNPSMGTYKKLPHPSTKMGSLNHLFEFYLGLGYDSVGDDYKILKMSRTTSPELYSLRSDSWKNIPSLPKKIGNWKYVFAGGELYWVSSADDASVILASFDLSSEKYAEVAQPPYDPVLTFNNDGVMLTVIRGKLCLHVNYGNINKYVLWVMEDCEGGNKSWIKMLDIDYCRVDPYTQWSLDEDGKNIPQNVYRCYYDEYTSGDLYVESLVSPATYCSSRPRPRKTQPTAVAVRCKQSWNRIRALFIWLWSFILYYADILS</sequence>
<reference evidence="2 3" key="1">
    <citation type="journal article" date="2021" name="Nat. Commun.">
        <title>Incipient diploidization of the medicinal plant Perilla within 10,000 years.</title>
        <authorList>
            <person name="Zhang Y."/>
            <person name="Shen Q."/>
            <person name="Leng L."/>
            <person name="Zhang D."/>
            <person name="Chen S."/>
            <person name="Shi Y."/>
            <person name="Ning Z."/>
            <person name="Chen S."/>
        </authorList>
    </citation>
    <scope>NUCLEOTIDE SEQUENCE [LARGE SCALE GENOMIC DNA]</scope>
    <source>
        <strain evidence="3">cv. PC099</strain>
    </source>
</reference>
<dbReference type="PANTHER" id="PTHR31672">
    <property type="entry name" value="BNACNNG10540D PROTEIN"/>
    <property type="match status" value="1"/>
</dbReference>
<dbReference type="InterPro" id="IPR050796">
    <property type="entry name" value="SCF_F-box_component"/>
</dbReference>
<dbReference type="InterPro" id="IPR006527">
    <property type="entry name" value="F-box-assoc_dom_typ1"/>
</dbReference>
<dbReference type="Pfam" id="PF07734">
    <property type="entry name" value="FBA_1"/>
    <property type="match status" value="1"/>
</dbReference>
<organism evidence="2 3">
    <name type="scientific">Perilla frutescens var. hirtella</name>
    <name type="common">Perilla citriodora</name>
    <name type="synonym">Perilla setoyensis</name>
    <dbReference type="NCBI Taxonomy" id="608512"/>
    <lineage>
        <taxon>Eukaryota</taxon>
        <taxon>Viridiplantae</taxon>
        <taxon>Streptophyta</taxon>
        <taxon>Embryophyta</taxon>
        <taxon>Tracheophyta</taxon>
        <taxon>Spermatophyta</taxon>
        <taxon>Magnoliopsida</taxon>
        <taxon>eudicotyledons</taxon>
        <taxon>Gunneridae</taxon>
        <taxon>Pentapetalae</taxon>
        <taxon>asterids</taxon>
        <taxon>lamiids</taxon>
        <taxon>Lamiales</taxon>
        <taxon>Lamiaceae</taxon>
        <taxon>Nepetoideae</taxon>
        <taxon>Elsholtzieae</taxon>
        <taxon>Perilla</taxon>
    </lineage>
</organism>
<name>A0AAD4JI38_PERFH</name>
<evidence type="ECO:0000313" key="3">
    <source>
        <dbReference type="Proteomes" id="UP001190926"/>
    </source>
</evidence>
<keyword evidence="3" id="KW-1185">Reference proteome</keyword>
<dbReference type="PANTHER" id="PTHR31672:SF10">
    <property type="entry name" value="F-BOX DOMAIN-CONTAINING PROTEIN"/>
    <property type="match status" value="1"/>
</dbReference>
<comment type="caution">
    <text evidence="2">The sequence shown here is derived from an EMBL/GenBank/DDBJ whole genome shotgun (WGS) entry which is preliminary data.</text>
</comment>
<evidence type="ECO:0000313" key="2">
    <source>
        <dbReference type="EMBL" id="KAH6834197.1"/>
    </source>
</evidence>
<feature type="domain" description="F-box" evidence="1">
    <location>
        <begin position="12"/>
        <end position="58"/>
    </location>
</feature>
<gene>
    <name evidence="2" type="ORF">C2S53_020484</name>
</gene>
<evidence type="ECO:0000259" key="1">
    <source>
        <dbReference type="PROSITE" id="PS50181"/>
    </source>
</evidence>
<dbReference type="InterPro" id="IPR001810">
    <property type="entry name" value="F-box_dom"/>
</dbReference>
<dbReference type="SMART" id="SM00256">
    <property type="entry name" value="FBOX"/>
    <property type="match status" value="1"/>
</dbReference>
<protein>
    <recommendedName>
        <fullName evidence="1">F-box domain-containing protein</fullName>
    </recommendedName>
</protein>
<dbReference type="EMBL" id="SDAM02000053">
    <property type="protein sequence ID" value="KAH6834197.1"/>
    <property type="molecule type" value="Genomic_DNA"/>
</dbReference>
<dbReference type="Gene3D" id="1.20.1280.50">
    <property type="match status" value="1"/>
</dbReference>
<dbReference type="Proteomes" id="UP001190926">
    <property type="component" value="Unassembled WGS sequence"/>
</dbReference>
<dbReference type="InterPro" id="IPR011043">
    <property type="entry name" value="Gal_Oxase/kelch_b-propeller"/>
</dbReference>
<dbReference type="InterPro" id="IPR036047">
    <property type="entry name" value="F-box-like_dom_sf"/>
</dbReference>
<dbReference type="AlphaFoldDB" id="A0AAD4JI38"/>
<dbReference type="SUPFAM" id="SSF81383">
    <property type="entry name" value="F-box domain"/>
    <property type="match status" value="1"/>
</dbReference>
<dbReference type="NCBIfam" id="TIGR01640">
    <property type="entry name" value="F_box_assoc_1"/>
    <property type="match status" value="1"/>
</dbReference>